<dbReference type="RefSeq" id="XP_006697536.1">
    <property type="nucleotide sequence ID" value="XM_006697473.1"/>
</dbReference>
<evidence type="ECO:0000256" key="1">
    <source>
        <dbReference type="SAM" id="SignalP"/>
    </source>
</evidence>
<evidence type="ECO:0000313" key="2">
    <source>
        <dbReference type="EMBL" id="EGS17918.1"/>
    </source>
</evidence>
<feature type="chain" id="PRO_5003409152" description="Reverse transcriptase domain-containing protein" evidence="1">
    <location>
        <begin position="34"/>
        <end position="311"/>
    </location>
</feature>
<dbReference type="EMBL" id="GL988047">
    <property type="protein sequence ID" value="EGS17918.1"/>
    <property type="molecule type" value="Genomic_DNA"/>
</dbReference>
<evidence type="ECO:0000313" key="3">
    <source>
        <dbReference type="Proteomes" id="UP000008066"/>
    </source>
</evidence>
<evidence type="ECO:0008006" key="4">
    <source>
        <dbReference type="Google" id="ProtNLM"/>
    </source>
</evidence>
<sequence>MSLETWYLPLRLLALRMTAAALCSDLLPPDVAGAIPSRSALDLVQSLVHDAETMARQGYYGFLVTLDVDSAYPSVHSSILGEVLADQGWPRWLVNQLCTKARGLDLRVNPNKTEVFYVPSPPPPRGTGATRGRTDPTTISTQVERTSFLPGKSIKWLGVSLELKLSPAIQAAARAAATASVVRLVKRLSITRLRGFPPSADSKIIDAVVTPSLLYGMVQLDTGPTRAAVNGRLVPLDLRRCARPSPRSRMRRPEVISQVWLTVPTTWLWWLAGLYPEYLLDKEQARWRARAEVLPANHFLWIRLARPPFRD</sequence>
<organism evidence="3">
    <name type="scientific">Chaetomium thermophilum (strain DSM 1495 / CBS 144.50 / IMI 039719)</name>
    <name type="common">Thermochaetoides thermophila</name>
    <dbReference type="NCBI Taxonomy" id="759272"/>
    <lineage>
        <taxon>Eukaryota</taxon>
        <taxon>Fungi</taxon>
        <taxon>Dikarya</taxon>
        <taxon>Ascomycota</taxon>
        <taxon>Pezizomycotina</taxon>
        <taxon>Sordariomycetes</taxon>
        <taxon>Sordariomycetidae</taxon>
        <taxon>Sordariales</taxon>
        <taxon>Chaetomiaceae</taxon>
        <taxon>Thermochaetoides</taxon>
    </lineage>
</organism>
<reference evidence="2 3" key="1">
    <citation type="journal article" date="2011" name="Cell">
        <title>Insight into structure and assembly of the nuclear pore complex by utilizing the genome of a eukaryotic thermophile.</title>
        <authorList>
            <person name="Amlacher S."/>
            <person name="Sarges P."/>
            <person name="Flemming D."/>
            <person name="van Noort V."/>
            <person name="Kunze R."/>
            <person name="Devos D.P."/>
            <person name="Arumugam M."/>
            <person name="Bork P."/>
            <person name="Hurt E."/>
        </authorList>
    </citation>
    <scope>NUCLEOTIDE SEQUENCE [LARGE SCALE GENOMIC DNA]</scope>
    <source>
        <strain evidence="3">DSM 1495 / CBS 144.50 / IMI 039719</strain>
    </source>
</reference>
<keyword evidence="3" id="KW-1185">Reference proteome</keyword>
<dbReference type="AlphaFoldDB" id="G0SG03"/>
<name>G0SG03_CHATD</name>
<dbReference type="GeneID" id="18261316"/>
<feature type="signal peptide" evidence="1">
    <location>
        <begin position="1"/>
        <end position="33"/>
    </location>
</feature>
<dbReference type="Proteomes" id="UP000008066">
    <property type="component" value="Unassembled WGS sequence"/>
</dbReference>
<protein>
    <recommendedName>
        <fullName evidence="4">Reverse transcriptase domain-containing protein</fullName>
    </recommendedName>
</protein>
<dbReference type="HOGENOM" id="CLU_894288_0_0_1"/>
<proteinExistence type="predicted"/>
<dbReference type="OrthoDB" id="4842715at2759"/>
<accession>G0SG03</accession>
<gene>
    <name evidence="2" type="ORF">CTHT_0072780</name>
</gene>
<keyword evidence="1" id="KW-0732">Signal</keyword>
<dbReference type="KEGG" id="cthr:CTHT_0072780"/>